<feature type="compositionally biased region" description="Basic and acidic residues" evidence="1">
    <location>
        <begin position="396"/>
        <end position="408"/>
    </location>
</feature>
<accession>A0A397IQN4</accession>
<evidence type="ECO:0000313" key="2">
    <source>
        <dbReference type="EMBL" id="RHZ76066.1"/>
    </source>
</evidence>
<evidence type="ECO:0000313" key="3">
    <source>
        <dbReference type="Proteomes" id="UP000266861"/>
    </source>
</evidence>
<protein>
    <submittedName>
        <fullName evidence="2">Uncharacterized protein</fullName>
    </submittedName>
</protein>
<proteinExistence type="predicted"/>
<dbReference type="Proteomes" id="UP000266861">
    <property type="component" value="Unassembled WGS sequence"/>
</dbReference>
<dbReference type="AlphaFoldDB" id="A0A397IQN4"/>
<keyword evidence="3" id="KW-1185">Reference proteome</keyword>
<name>A0A397IQN4_9GLOM</name>
<dbReference type="EMBL" id="PQFF01000194">
    <property type="protein sequence ID" value="RHZ76066.1"/>
    <property type="molecule type" value="Genomic_DNA"/>
</dbReference>
<reference evidence="2 3" key="1">
    <citation type="submission" date="2018-08" db="EMBL/GenBank/DDBJ databases">
        <title>Genome and evolution of the arbuscular mycorrhizal fungus Diversispora epigaea (formerly Glomus versiforme) and its bacterial endosymbionts.</title>
        <authorList>
            <person name="Sun X."/>
            <person name="Fei Z."/>
            <person name="Harrison M."/>
        </authorList>
    </citation>
    <scope>NUCLEOTIDE SEQUENCE [LARGE SCALE GENOMIC DNA]</scope>
    <source>
        <strain evidence="2 3">IT104</strain>
    </source>
</reference>
<evidence type="ECO:0000256" key="1">
    <source>
        <dbReference type="SAM" id="MobiDB-lite"/>
    </source>
</evidence>
<feature type="region of interest" description="Disordered" evidence="1">
    <location>
        <begin position="389"/>
        <end position="408"/>
    </location>
</feature>
<feature type="region of interest" description="Disordered" evidence="1">
    <location>
        <begin position="1"/>
        <end position="72"/>
    </location>
</feature>
<dbReference type="OrthoDB" id="2381483at2759"/>
<feature type="compositionally biased region" description="Acidic residues" evidence="1">
    <location>
        <begin position="52"/>
        <end position="61"/>
    </location>
</feature>
<feature type="compositionally biased region" description="Polar residues" evidence="1">
    <location>
        <begin position="21"/>
        <end position="39"/>
    </location>
</feature>
<comment type="caution">
    <text evidence="2">The sequence shown here is derived from an EMBL/GenBank/DDBJ whole genome shotgun (WGS) entry which is preliminary data.</text>
</comment>
<gene>
    <name evidence="2" type="ORF">Glove_207g25</name>
</gene>
<sequence length="408" mass="46428">MTTQSEHDTPTVPAYTEESEIQCSVSSDTPTEISIPENQEQCEETYTPESLENAEEYEPENGGEGNGGTYHQGANAESVAEYMYKIRDDSVKPRQFLGTDSEDGIENIFTDRQEHSLYEFIDGDYPLRPFIDFDLSQEKLNSIVPKLTRKETYYALIGAFREVCIEIYPDWDTKTLTIASSCDQKKMLYHISTCGMRLKNITACALFTDIVIKETNEHVRSKRTVMPEDGTIFDFMLRPPNDEAPVIESPFLPVPESETSRISNTDIEPETTKISNADAETTEAIGIELGLVVKLLKEFDIRGYELSPPRENFPNTFPLKRIAPVYCPLCDREYEYKEPHNSDNAYVVQNKKSYSFYCHCADNNREAGSRKPSIKLTFKESATEQENNLPVLLKSENSKISDPNDHFI</sequence>
<organism evidence="2 3">
    <name type="scientific">Diversispora epigaea</name>
    <dbReference type="NCBI Taxonomy" id="1348612"/>
    <lineage>
        <taxon>Eukaryota</taxon>
        <taxon>Fungi</taxon>
        <taxon>Fungi incertae sedis</taxon>
        <taxon>Mucoromycota</taxon>
        <taxon>Glomeromycotina</taxon>
        <taxon>Glomeromycetes</taxon>
        <taxon>Diversisporales</taxon>
        <taxon>Diversisporaceae</taxon>
        <taxon>Diversispora</taxon>
    </lineage>
</organism>